<sequence>MDSNQFSHTPKFVELLNNQQETFFCFPEDSVQLSSSQIPVFGNQGTEASNYVEDTPAERRERRIWTPVDDVVLISSWLNSNLLQQPQKKFTLEHAWMELRNNQKWCELSYSAKRRKCEDGSQSSTSHENETKSEHDRPPGVKAAKKGKALIEFQSMWNIKKQDIATKERLSKMSLLDSLIAKKEPLAEYEEALKKKLINDLMSN</sequence>
<evidence type="ECO:0000313" key="3">
    <source>
        <dbReference type="Proteomes" id="UP000264353"/>
    </source>
</evidence>
<evidence type="ECO:0000256" key="1">
    <source>
        <dbReference type="SAM" id="MobiDB-lite"/>
    </source>
</evidence>
<organism evidence="2 3">
    <name type="scientific">Brassica campestris</name>
    <name type="common">Field mustard</name>
    <dbReference type="NCBI Taxonomy" id="3711"/>
    <lineage>
        <taxon>Eukaryota</taxon>
        <taxon>Viridiplantae</taxon>
        <taxon>Streptophyta</taxon>
        <taxon>Embryophyta</taxon>
        <taxon>Tracheophyta</taxon>
        <taxon>Spermatophyta</taxon>
        <taxon>Magnoliopsida</taxon>
        <taxon>eudicotyledons</taxon>
        <taxon>Gunneridae</taxon>
        <taxon>Pentapetalae</taxon>
        <taxon>rosids</taxon>
        <taxon>malvids</taxon>
        <taxon>Brassicales</taxon>
        <taxon>Brassicaceae</taxon>
        <taxon>Brassiceae</taxon>
        <taxon>Brassica</taxon>
    </lineage>
</organism>
<protein>
    <recommendedName>
        <fullName evidence="4">No apical meristem-associated C-terminal domain-containing protein</fullName>
    </recommendedName>
</protein>
<evidence type="ECO:0000313" key="2">
    <source>
        <dbReference type="EMBL" id="RID45925.1"/>
    </source>
</evidence>
<dbReference type="PANTHER" id="PTHR45023:SF4">
    <property type="entry name" value="GLYCINE-RICH PROTEIN-RELATED"/>
    <property type="match status" value="1"/>
</dbReference>
<name>A0A397XX73_BRACM</name>
<evidence type="ECO:0008006" key="4">
    <source>
        <dbReference type="Google" id="ProtNLM"/>
    </source>
</evidence>
<feature type="region of interest" description="Disordered" evidence="1">
    <location>
        <begin position="117"/>
        <end position="145"/>
    </location>
</feature>
<reference evidence="2 3" key="1">
    <citation type="submission" date="2018-06" db="EMBL/GenBank/DDBJ databases">
        <title>WGS assembly of Brassica rapa FPsc.</title>
        <authorList>
            <person name="Bowman J."/>
            <person name="Kohchi T."/>
            <person name="Yamato K."/>
            <person name="Jenkins J."/>
            <person name="Shu S."/>
            <person name="Ishizaki K."/>
            <person name="Yamaoka S."/>
            <person name="Nishihama R."/>
            <person name="Nakamura Y."/>
            <person name="Berger F."/>
            <person name="Adam C."/>
            <person name="Aki S."/>
            <person name="Althoff F."/>
            <person name="Araki T."/>
            <person name="Arteaga-Vazquez M."/>
            <person name="Balasubrmanian S."/>
            <person name="Bauer D."/>
            <person name="Boehm C."/>
            <person name="Briginshaw L."/>
            <person name="Caballero-Perez J."/>
            <person name="Catarino B."/>
            <person name="Chen F."/>
            <person name="Chiyoda S."/>
            <person name="Chovatia M."/>
            <person name="Davies K."/>
            <person name="Delmans M."/>
            <person name="Demura T."/>
            <person name="Dierschke T."/>
            <person name="Dolan L."/>
            <person name="Dorantes-Acosta A."/>
            <person name="Eklund D."/>
            <person name="Florent S."/>
            <person name="Flores-Sandoval E."/>
            <person name="Fujiyama A."/>
            <person name="Fukuzawa H."/>
            <person name="Galik B."/>
            <person name="Grimanelli D."/>
            <person name="Grimwood J."/>
            <person name="Grossniklaus U."/>
            <person name="Hamada T."/>
            <person name="Haseloff J."/>
            <person name="Hetherington A."/>
            <person name="Higo A."/>
            <person name="Hirakawa Y."/>
            <person name="Hundley H."/>
            <person name="Ikeda Y."/>
            <person name="Inoue K."/>
            <person name="Inoue S."/>
            <person name="Ishida S."/>
            <person name="Jia Q."/>
            <person name="Kakita M."/>
            <person name="Kanazawa T."/>
            <person name="Kawai Y."/>
            <person name="Kawashima T."/>
            <person name="Kennedy M."/>
            <person name="Kinose K."/>
            <person name="Kinoshita T."/>
            <person name="Kohara Y."/>
            <person name="Koide E."/>
            <person name="Komatsu K."/>
            <person name="Kopischke S."/>
            <person name="Kubo M."/>
            <person name="Kyozuka J."/>
            <person name="Lagercrantz U."/>
            <person name="Lin S."/>
            <person name="Lindquist E."/>
            <person name="Lipzen A."/>
            <person name="Lu C."/>
            <person name="Luna E."/>
            <person name="Martienssen R."/>
            <person name="Minamino N."/>
            <person name="Mizutani M."/>
            <person name="Mizutani M."/>
            <person name="Mochizuki N."/>
            <person name="Monte I."/>
            <person name="Mosher R."/>
            <person name="Nagasaki H."/>
            <person name="Nakagami H."/>
            <person name="Naramoto S."/>
            <person name="Nishitani K."/>
            <person name="Ohtani M."/>
            <person name="Okamoto T."/>
            <person name="Okumura M."/>
            <person name="Phillips J."/>
            <person name="Pollak B."/>
            <person name="Reinders A."/>
            <person name="Roevekamp M."/>
            <person name="Sano R."/>
            <person name="Sawa S."/>
            <person name="Schmid M."/>
            <person name="Shirakawa M."/>
            <person name="Solano R."/>
            <person name="Spunde A."/>
            <person name="Suetsugu N."/>
            <person name="Sugano S."/>
            <person name="Sugiyama A."/>
            <person name="Sun R."/>
            <person name="Suzuki Y."/>
            <person name="Takenaka M."/>
            <person name="Takezawa D."/>
            <person name="Tomogane H."/>
            <person name="Tsuzuki M."/>
            <person name="Ueda T."/>
            <person name="Umeda M."/>
            <person name="Ward J."/>
            <person name="Watanabe Y."/>
            <person name="Yazaki K."/>
            <person name="Yokoyama R."/>
            <person name="Yoshitake Y."/>
            <person name="Yotsui I."/>
            <person name="Zachgo S."/>
            <person name="Schmutz J."/>
        </authorList>
    </citation>
    <scope>NUCLEOTIDE SEQUENCE [LARGE SCALE GENOMIC DNA]</scope>
    <source>
        <strain evidence="3">cv. B-3</strain>
    </source>
</reference>
<dbReference type="PANTHER" id="PTHR45023">
    <property type="match status" value="1"/>
</dbReference>
<feature type="compositionally biased region" description="Basic and acidic residues" evidence="1">
    <location>
        <begin position="127"/>
        <end position="139"/>
    </location>
</feature>
<dbReference type="EMBL" id="CM010636">
    <property type="protein sequence ID" value="RID45925.1"/>
    <property type="molecule type" value="Genomic_DNA"/>
</dbReference>
<gene>
    <name evidence="2" type="ORF">BRARA_I02619</name>
</gene>
<dbReference type="Proteomes" id="UP000264353">
    <property type="component" value="Chromosome A9"/>
</dbReference>
<accession>A0A397XX73</accession>
<dbReference type="AlphaFoldDB" id="A0A397XX73"/>
<proteinExistence type="predicted"/>